<dbReference type="AlphaFoldDB" id="A0AAQ3RYB6"/>
<keyword evidence="3" id="KW-1185">Reference proteome</keyword>
<feature type="region of interest" description="Disordered" evidence="1">
    <location>
        <begin position="54"/>
        <end position="73"/>
    </location>
</feature>
<evidence type="ECO:0000313" key="2">
    <source>
        <dbReference type="EMBL" id="WVZ10802.1"/>
    </source>
</evidence>
<name>A0AAQ3RYB6_VIGMU</name>
<protein>
    <submittedName>
        <fullName evidence="2">Uncharacterized protein</fullName>
    </submittedName>
</protein>
<dbReference type="EMBL" id="CP144696">
    <property type="protein sequence ID" value="WVZ10802.1"/>
    <property type="molecule type" value="Genomic_DNA"/>
</dbReference>
<organism evidence="2 3">
    <name type="scientific">Vigna mungo</name>
    <name type="common">Black gram</name>
    <name type="synonym">Phaseolus mungo</name>
    <dbReference type="NCBI Taxonomy" id="3915"/>
    <lineage>
        <taxon>Eukaryota</taxon>
        <taxon>Viridiplantae</taxon>
        <taxon>Streptophyta</taxon>
        <taxon>Embryophyta</taxon>
        <taxon>Tracheophyta</taxon>
        <taxon>Spermatophyta</taxon>
        <taxon>Magnoliopsida</taxon>
        <taxon>eudicotyledons</taxon>
        <taxon>Gunneridae</taxon>
        <taxon>Pentapetalae</taxon>
        <taxon>rosids</taxon>
        <taxon>fabids</taxon>
        <taxon>Fabales</taxon>
        <taxon>Fabaceae</taxon>
        <taxon>Papilionoideae</taxon>
        <taxon>50 kb inversion clade</taxon>
        <taxon>NPAAA clade</taxon>
        <taxon>indigoferoid/millettioid clade</taxon>
        <taxon>Phaseoleae</taxon>
        <taxon>Vigna</taxon>
    </lineage>
</organism>
<evidence type="ECO:0000256" key="1">
    <source>
        <dbReference type="SAM" id="MobiDB-lite"/>
    </source>
</evidence>
<reference evidence="2 3" key="1">
    <citation type="journal article" date="2023" name="Life. Sci Alliance">
        <title>Evolutionary insights into 3D genome organization and epigenetic landscape of Vigna mungo.</title>
        <authorList>
            <person name="Junaid A."/>
            <person name="Singh B."/>
            <person name="Bhatia S."/>
        </authorList>
    </citation>
    <scope>NUCLEOTIDE SEQUENCE [LARGE SCALE GENOMIC DNA]</scope>
    <source>
        <strain evidence="2">Urdbean</strain>
    </source>
</reference>
<feature type="compositionally biased region" description="Polar residues" evidence="1">
    <location>
        <begin position="62"/>
        <end position="73"/>
    </location>
</feature>
<accession>A0AAQ3RYB6</accession>
<dbReference type="Proteomes" id="UP001374535">
    <property type="component" value="Chromosome 5"/>
</dbReference>
<sequence>MRPLLQMTPWRMEVESLQGLAKFSSFQLWGKLVESSKDLLRCVRHASSLGSDKIPGIKVTHHSNSTHPTSITRQPGPLLLLLLPCRRRAMETEIKIHPNKSN</sequence>
<proteinExistence type="predicted"/>
<evidence type="ECO:0000313" key="3">
    <source>
        <dbReference type="Proteomes" id="UP001374535"/>
    </source>
</evidence>
<gene>
    <name evidence="2" type="ORF">V8G54_015332</name>
</gene>